<dbReference type="AlphaFoldDB" id="A0A4C1V3Q6"/>
<keyword evidence="2" id="KW-1185">Reference proteome</keyword>
<dbReference type="EMBL" id="BGZK01000268">
    <property type="protein sequence ID" value="GBP32986.1"/>
    <property type="molecule type" value="Genomic_DNA"/>
</dbReference>
<gene>
    <name evidence="1" type="ORF">EVAR_82824_1</name>
</gene>
<comment type="caution">
    <text evidence="1">The sequence shown here is derived from an EMBL/GenBank/DDBJ whole genome shotgun (WGS) entry which is preliminary data.</text>
</comment>
<dbReference type="Proteomes" id="UP000299102">
    <property type="component" value="Unassembled WGS sequence"/>
</dbReference>
<sequence length="122" mass="14019">MKYHTRRIQTESSSFCRCLPSSECEFWWPTPFHRPLPLHHSLPSSSLTSLFITHFPQLLYFRLRQIIPTPFRYAVFTQEAGTALATLLGVLVSVNGLDHLFSGGSHNRLPHKILENETDELV</sequence>
<protein>
    <submittedName>
        <fullName evidence="1">Uncharacterized protein</fullName>
    </submittedName>
</protein>
<evidence type="ECO:0000313" key="2">
    <source>
        <dbReference type="Proteomes" id="UP000299102"/>
    </source>
</evidence>
<name>A0A4C1V3Q6_EUMVA</name>
<organism evidence="1 2">
    <name type="scientific">Eumeta variegata</name>
    <name type="common">Bagworm moth</name>
    <name type="synonym">Eumeta japonica</name>
    <dbReference type="NCBI Taxonomy" id="151549"/>
    <lineage>
        <taxon>Eukaryota</taxon>
        <taxon>Metazoa</taxon>
        <taxon>Ecdysozoa</taxon>
        <taxon>Arthropoda</taxon>
        <taxon>Hexapoda</taxon>
        <taxon>Insecta</taxon>
        <taxon>Pterygota</taxon>
        <taxon>Neoptera</taxon>
        <taxon>Endopterygota</taxon>
        <taxon>Lepidoptera</taxon>
        <taxon>Glossata</taxon>
        <taxon>Ditrysia</taxon>
        <taxon>Tineoidea</taxon>
        <taxon>Psychidae</taxon>
        <taxon>Oiketicinae</taxon>
        <taxon>Eumeta</taxon>
    </lineage>
</organism>
<reference evidence="1 2" key="1">
    <citation type="journal article" date="2019" name="Commun. Biol.">
        <title>The bagworm genome reveals a unique fibroin gene that provides high tensile strength.</title>
        <authorList>
            <person name="Kono N."/>
            <person name="Nakamura H."/>
            <person name="Ohtoshi R."/>
            <person name="Tomita M."/>
            <person name="Numata K."/>
            <person name="Arakawa K."/>
        </authorList>
    </citation>
    <scope>NUCLEOTIDE SEQUENCE [LARGE SCALE GENOMIC DNA]</scope>
</reference>
<proteinExistence type="predicted"/>
<accession>A0A4C1V3Q6</accession>
<evidence type="ECO:0000313" key="1">
    <source>
        <dbReference type="EMBL" id="GBP32986.1"/>
    </source>
</evidence>